<dbReference type="AlphaFoldDB" id="A0A3L7A671"/>
<protein>
    <submittedName>
        <fullName evidence="1">Uncharacterized protein</fullName>
    </submittedName>
</protein>
<comment type="caution">
    <text evidence="1">The sequence shown here is derived from an EMBL/GenBank/DDBJ whole genome shotgun (WGS) entry which is preliminary data.</text>
</comment>
<evidence type="ECO:0000313" key="2">
    <source>
        <dbReference type="Proteomes" id="UP000269692"/>
    </source>
</evidence>
<accession>A0A3L7A671</accession>
<dbReference type="RefSeq" id="WP_121624358.1">
    <property type="nucleotide sequence ID" value="NZ_JACIIW010000003.1"/>
</dbReference>
<dbReference type="OrthoDB" id="8140862at2"/>
<proteinExistence type="predicted"/>
<keyword evidence="2" id="KW-1185">Reference proteome</keyword>
<name>A0A3L7A671_9HYPH</name>
<dbReference type="Proteomes" id="UP000269692">
    <property type="component" value="Unassembled WGS sequence"/>
</dbReference>
<sequence length="63" mass="6805">MSTVVLFSAAKRKREAAPISEPAPLAGPKVVILPVVRIERHAEPEMALARVRGQGPGLDRKVH</sequence>
<gene>
    <name evidence="1" type="ORF">D9R14_16020</name>
</gene>
<reference evidence="1 2" key="1">
    <citation type="submission" date="2018-10" db="EMBL/GenBank/DDBJ databases">
        <title>Xanthobacter tagetidis genome sequencing and assembly.</title>
        <authorList>
            <person name="Maclea K.S."/>
            <person name="Goen A.E."/>
            <person name="Fatima S.A."/>
        </authorList>
    </citation>
    <scope>NUCLEOTIDE SEQUENCE [LARGE SCALE GENOMIC DNA]</scope>
    <source>
        <strain evidence="1 2">ATCC 700314</strain>
    </source>
</reference>
<dbReference type="EMBL" id="RCTF01000014">
    <property type="protein sequence ID" value="RLP75799.1"/>
    <property type="molecule type" value="Genomic_DNA"/>
</dbReference>
<evidence type="ECO:0000313" key="1">
    <source>
        <dbReference type="EMBL" id="RLP75799.1"/>
    </source>
</evidence>
<organism evidence="1 2">
    <name type="scientific">Xanthobacter tagetidis</name>
    <dbReference type="NCBI Taxonomy" id="60216"/>
    <lineage>
        <taxon>Bacteria</taxon>
        <taxon>Pseudomonadati</taxon>
        <taxon>Pseudomonadota</taxon>
        <taxon>Alphaproteobacteria</taxon>
        <taxon>Hyphomicrobiales</taxon>
        <taxon>Xanthobacteraceae</taxon>
        <taxon>Xanthobacter</taxon>
    </lineage>
</organism>